<comment type="caution">
    <text evidence="2">The sequence shown here is derived from an EMBL/GenBank/DDBJ whole genome shotgun (WGS) entry which is preliminary data.</text>
</comment>
<keyword evidence="3" id="KW-1185">Reference proteome</keyword>
<sequence>MSSSSVDGVRLSDRVLPTFYWQHCPGLDGKQALSVRTILIKETPPIAPRPPSELLLHSHERRLAAIIKEALANRPRRTGLIRPSSPAARLDKSPWVSLRSVIGPAPPRACAGLSSNHIPSHHTHRLVIASANSTAHMHIHHSTVTVKMGKSRFTRPTTTHAPRSEPLTGRFASWP</sequence>
<organism evidence="2 3">
    <name type="scientific">Purpureocillium lilacinum</name>
    <name type="common">Paecilomyces lilacinus</name>
    <dbReference type="NCBI Taxonomy" id="33203"/>
    <lineage>
        <taxon>Eukaryota</taxon>
        <taxon>Fungi</taxon>
        <taxon>Dikarya</taxon>
        <taxon>Ascomycota</taxon>
        <taxon>Pezizomycotina</taxon>
        <taxon>Sordariomycetes</taxon>
        <taxon>Hypocreomycetidae</taxon>
        <taxon>Hypocreales</taxon>
        <taxon>Ophiocordycipitaceae</taxon>
        <taxon>Purpureocillium</taxon>
    </lineage>
</organism>
<evidence type="ECO:0000256" key="1">
    <source>
        <dbReference type="SAM" id="MobiDB-lite"/>
    </source>
</evidence>
<dbReference type="Proteomes" id="UP001287286">
    <property type="component" value="Unassembled WGS sequence"/>
</dbReference>
<dbReference type="EMBL" id="JAWRVI010000047">
    <property type="protein sequence ID" value="KAK4085729.1"/>
    <property type="molecule type" value="Genomic_DNA"/>
</dbReference>
<proteinExistence type="predicted"/>
<evidence type="ECO:0000313" key="3">
    <source>
        <dbReference type="Proteomes" id="UP001287286"/>
    </source>
</evidence>
<feature type="region of interest" description="Disordered" evidence="1">
    <location>
        <begin position="154"/>
        <end position="175"/>
    </location>
</feature>
<reference evidence="2 3" key="1">
    <citation type="journal article" date="2024" name="Microbiol. Resour. Announc.">
        <title>Genome annotations for the ascomycete fungi Trichoderma harzianum, Trichoderma aggressivum, and Purpureocillium lilacinum.</title>
        <authorList>
            <person name="Beijen E.P.W."/>
            <person name="Ohm R.A."/>
        </authorList>
    </citation>
    <scope>NUCLEOTIDE SEQUENCE [LARGE SCALE GENOMIC DNA]</scope>
    <source>
        <strain evidence="2 3">CBS 150709</strain>
    </source>
</reference>
<accession>A0ABR0BPA4</accession>
<name>A0ABR0BPA4_PURLI</name>
<protein>
    <submittedName>
        <fullName evidence="2">Uncharacterized protein</fullName>
    </submittedName>
</protein>
<evidence type="ECO:0000313" key="2">
    <source>
        <dbReference type="EMBL" id="KAK4085729.1"/>
    </source>
</evidence>
<gene>
    <name evidence="2" type="ORF">Purlil1_9889</name>
</gene>